<name>A0A0C3B6S9_SERVB</name>
<dbReference type="InterPro" id="IPR036047">
    <property type="entry name" value="F-box-like_dom_sf"/>
</dbReference>
<accession>A0A0C3B6S9</accession>
<dbReference type="Pfam" id="PF00646">
    <property type="entry name" value="F-box"/>
    <property type="match status" value="1"/>
</dbReference>
<evidence type="ECO:0000313" key="3">
    <source>
        <dbReference type="Proteomes" id="UP000054097"/>
    </source>
</evidence>
<dbReference type="SUPFAM" id="SSF81383">
    <property type="entry name" value="F-box domain"/>
    <property type="match status" value="1"/>
</dbReference>
<dbReference type="AlphaFoldDB" id="A0A0C3B6S9"/>
<feature type="domain" description="F-box" evidence="1">
    <location>
        <begin position="6"/>
        <end position="52"/>
    </location>
</feature>
<dbReference type="InterPro" id="IPR001810">
    <property type="entry name" value="F-box_dom"/>
</dbReference>
<evidence type="ECO:0000313" key="2">
    <source>
        <dbReference type="EMBL" id="KIM32535.1"/>
    </source>
</evidence>
<dbReference type="HOGENOM" id="CLU_429038_0_0_1"/>
<protein>
    <recommendedName>
        <fullName evidence="1">F-box domain-containing protein</fullName>
    </recommendedName>
</protein>
<dbReference type="Proteomes" id="UP000054097">
    <property type="component" value="Unassembled WGS sequence"/>
</dbReference>
<organism evidence="2 3">
    <name type="scientific">Serendipita vermifera MAFF 305830</name>
    <dbReference type="NCBI Taxonomy" id="933852"/>
    <lineage>
        <taxon>Eukaryota</taxon>
        <taxon>Fungi</taxon>
        <taxon>Dikarya</taxon>
        <taxon>Basidiomycota</taxon>
        <taxon>Agaricomycotina</taxon>
        <taxon>Agaricomycetes</taxon>
        <taxon>Sebacinales</taxon>
        <taxon>Serendipitaceae</taxon>
        <taxon>Serendipita</taxon>
    </lineage>
</organism>
<reference evidence="2 3" key="1">
    <citation type="submission" date="2014-04" db="EMBL/GenBank/DDBJ databases">
        <authorList>
            <consortium name="DOE Joint Genome Institute"/>
            <person name="Kuo A."/>
            <person name="Zuccaro A."/>
            <person name="Kohler A."/>
            <person name="Nagy L.G."/>
            <person name="Floudas D."/>
            <person name="Copeland A."/>
            <person name="Barry K.W."/>
            <person name="Cichocki N."/>
            <person name="Veneault-Fourrey C."/>
            <person name="LaButti K."/>
            <person name="Lindquist E.A."/>
            <person name="Lipzen A."/>
            <person name="Lundell T."/>
            <person name="Morin E."/>
            <person name="Murat C."/>
            <person name="Sun H."/>
            <person name="Tunlid A."/>
            <person name="Henrissat B."/>
            <person name="Grigoriev I.V."/>
            <person name="Hibbett D.S."/>
            <person name="Martin F."/>
            <person name="Nordberg H.P."/>
            <person name="Cantor M.N."/>
            <person name="Hua S.X."/>
        </authorList>
    </citation>
    <scope>NUCLEOTIDE SEQUENCE [LARGE SCALE GENOMIC DNA]</scope>
    <source>
        <strain evidence="2 3">MAFF 305830</strain>
    </source>
</reference>
<dbReference type="EMBL" id="KN824280">
    <property type="protein sequence ID" value="KIM32535.1"/>
    <property type="molecule type" value="Genomic_DNA"/>
</dbReference>
<sequence length="638" mass="70742">MPVKLKNAVLLFPADLWFEVIDYLRVTDIVHLRAVSRNFYRIISSPVIWKRLLRKIGAPLPIQAATIASLSAKETEKVIKRALCLDINWRRVSPTAHAETLRSVERPYMVRILPGGKYLVAATKSAEDQSAAVVVWDLENPEERGGNSMLLAKCRTRTNISQLVVRYMHHKGKPGIAIATLRAIGEKPAQKTEVCVIHISLEALEKLSLNQDPGGPPFDLVELHKTRCQVAFLTLEGKLLSVVHRPRTLMFLDLETKDSSQLKLPHSHDGQRHSIQGCKLLPFQNQVFVIRLIYSEERTSYAFELYDIPAWDTVAKEPPPVSQHMFEEAQASSFVISEGLARQPNSDHPSIKDKIENNNYFAPISIFAHTVRPKGIIHWQIDPVSVPTHPRTIHGSSGAMIPNVIGQNPAFPALPHDPESEEPAPAPAPAPTPIMQLPVNPTIGFPFFPGPMFHIAGVPNHFLNPPSLPPAPADLDVAMATDSVEPVEPRLQYVLPAKRMAHYWFEDNDQKPTVLPGADRSVFWTRPMETRADYPPMRNLLAYTTKAPAPYSTVAPSVSNSRDDGVTWGFHPGSTTTINAQNGTNLPDKRLKHLRLTPGFIEAVQSGTQNAAFDEGSGKLCLAAGKPTDLYLLDYATL</sequence>
<reference evidence="3" key="2">
    <citation type="submission" date="2015-01" db="EMBL/GenBank/DDBJ databases">
        <title>Evolutionary Origins and Diversification of the Mycorrhizal Mutualists.</title>
        <authorList>
            <consortium name="DOE Joint Genome Institute"/>
            <consortium name="Mycorrhizal Genomics Consortium"/>
            <person name="Kohler A."/>
            <person name="Kuo A."/>
            <person name="Nagy L.G."/>
            <person name="Floudas D."/>
            <person name="Copeland A."/>
            <person name="Barry K.W."/>
            <person name="Cichocki N."/>
            <person name="Veneault-Fourrey C."/>
            <person name="LaButti K."/>
            <person name="Lindquist E.A."/>
            <person name="Lipzen A."/>
            <person name="Lundell T."/>
            <person name="Morin E."/>
            <person name="Murat C."/>
            <person name="Riley R."/>
            <person name="Ohm R."/>
            <person name="Sun H."/>
            <person name="Tunlid A."/>
            <person name="Henrissat B."/>
            <person name="Grigoriev I.V."/>
            <person name="Hibbett D.S."/>
            <person name="Martin F."/>
        </authorList>
    </citation>
    <scope>NUCLEOTIDE SEQUENCE [LARGE SCALE GENOMIC DNA]</scope>
    <source>
        <strain evidence="3">MAFF 305830</strain>
    </source>
</reference>
<dbReference type="PROSITE" id="PS50181">
    <property type="entry name" value="FBOX"/>
    <property type="match status" value="1"/>
</dbReference>
<dbReference type="OrthoDB" id="3219396at2759"/>
<gene>
    <name evidence="2" type="ORF">M408DRAFT_20804</name>
</gene>
<evidence type="ECO:0000259" key="1">
    <source>
        <dbReference type="PROSITE" id="PS50181"/>
    </source>
</evidence>
<dbReference type="SMART" id="SM00256">
    <property type="entry name" value="FBOX"/>
    <property type="match status" value="1"/>
</dbReference>
<proteinExistence type="predicted"/>
<keyword evidence="3" id="KW-1185">Reference proteome</keyword>
<dbReference type="Gene3D" id="1.20.1280.50">
    <property type="match status" value="1"/>
</dbReference>